<sequence>MGVRERLGFAVAVAGQNLVYTFLGLYLLVYLYDTVGLSERAVVVLTATIAAIRVWDAVDDLLVGLVVDRTRTRWGTYRPYVLLTALPVALLTWALFSVPDVGEGAQVALVAVVYLLWGITYTACDVPLWSLTAVVATDDESRSRLVAWARAAAMLGLAVATLAGAPLALALSAGPEVTAQGWSRAALLVALVGMGLYSLAFFATTERVAHDRAPVPLRTSARGYLRNRPLLLVLLSGVLGFGQLVVQVGGAVVASVVFGGVEVFTTLGGALVAGVVVGAALAPRVLRRTTRRRTALVALAAMSATGLVLLAVGPSSLPLVAALFALVGVCNGVHAVTQTLLVADTSDLAEIRTGERVDGASFAGLTFVTKLGGALATLVFGVAVSAVGYAKGVEVTASMREELWRWLTLVPALSSAAAMLPLLRYDVPEADLPRLLRARRAGEGAASRPHGGEGERSLGSAEYGPGL</sequence>
<keyword evidence="2" id="KW-0472">Membrane</keyword>
<dbReference type="SUPFAM" id="SSF103473">
    <property type="entry name" value="MFS general substrate transporter"/>
    <property type="match status" value="1"/>
</dbReference>
<dbReference type="InterPro" id="IPR039672">
    <property type="entry name" value="MFS_2"/>
</dbReference>
<feature type="transmembrane region" description="Helical" evidence="2">
    <location>
        <begin position="41"/>
        <end position="67"/>
    </location>
</feature>
<gene>
    <name evidence="3" type="ORF">AWH69_02865</name>
</gene>
<feature type="transmembrane region" description="Helical" evidence="2">
    <location>
        <begin position="148"/>
        <end position="173"/>
    </location>
</feature>
<keyword evidence="2" id="KW-1133">Transmembrane helix</keyword>
<name>A0A176QGA8_9MICO</name>
<evidence type="ECO:0000313" key="4">
    <source>
        <dbReference type="Proteomes" id="UP000076976"/>
    </source>
</evidence>
<feature type="transmembrane region" description="Helical" evidence="2">
    <location>
        <begin position="362"/>
        <end position="383"/>
    </location>
</feature>
<feature type="transmembrane region" description="Helical" evidence="2">
    <location>
        <begin position="108"/>
        <end position="136"/>
    </location>
</feature>
<dbReference type="InterPro" id="IPR036259">
    <property type="entry name" value="MFS_trans_sf"/>
</dbReference>
<dbReference type="GO" id="GO:0008643">
    <property type="term" value="P:carbohydrate transport"/>
    <property type="evidence" value="ECO:0007669"/>
    <property type="project" value="InterPro"/>
</dbReference>
<protein>
    <recommendedName>
        <fullName evidence="5">MFS transporter</fullName>
    </recommendedName>
</protein>
<dbReference type="InterPro" id="IPR001927">
    <property type="entry name" value="Na/Gal_symport"/>
</dbReference>
<keyword evidence="4" id="KW-1185">Reference proteome</keyword>
<dbReference type="GO" id="GO:0006814">
    <property type="term" value="P:sodium ion transport"/>
    <property type="evidence" value="ECO:0007669"/>
    <property type="project" value="InterPro"/>
</dbReference>
<dbReference type="EMBL" id="LQZG01000001">
    <property type="protein sequence ID" value="OAB88743.1"/>
    <property type="molecule type" value="Genomic_DNA"/>
</dbReference>
<proteinExistence type="predicted"/>
<keyword evidence="2" id="KW-0812">Transmembrane</keyword>
<dbReference type="Gene3D" id="1.20.1250.20">
    <property type="entry name" value="MFS general substrate transporter like domains"/>
    <property type="match status" value="2"/>
</dbReference>
<feature type="transmembrane region" description="Helical" evidence="2">
    <location>
        <begin position="185"/>
        <end position="209"/>
    </location>
</feature>
<evidence type="ECO:0008006" key="5">
    <source>
        <dbReference type="Google" id="ProtNLM"/>
    </source>
</evidence>
<organism evidence="3 4">
    <name type="scientific">Janibacter melonis</name>
    <dbReference type="NCBI Taxonomy" id="262209"/>
    <lineage>
        <taxon>Bacteria</taxon>
        <taxon>Bacillati</taxon>
        <taxon>Actinomycetota</taxon>
        <taxon>Actinomycetes</taxon>
        <taxon>Micrococcales</taxon>
        <taxon>Intrasporangiaceae</taxon>
        <taxon>Janibacter</taxon>
    </lineage>
</organism>
<dbReference type="GO" id="GO:0015293">
    <property type="term" value="F:symporter activity"/>
    <property type="evidence" value="ECO:0007669"/>
    <property type="project" value="InterPro"/>
</dbReference>
<dbReference type="NCBIfam" id="TIGR00792">
    <property type="entry name" value="gph"/>
    <property type="match status" value="1"/>
</dbReference>
<accession>A0A176QGA8</accession>
<feature type="region of interest" description="Disordered" evidence="1">
    <location>
        <begin position="443"/>
        <end position="467"/>
    </location>
</feature>
<dbReference type="PANTHER" id="PTHR11328">
    <property type="entry name" value="MAJOR FACILITATOR SUPERFAMILY DOMAIN-CONTAINING PROTEIN"/>
    <property type="match status" value="1"/>
</dbReference>
<reference evidence="3 4" key="1">
    <citation type="submission" date="2016-01" db="EMBL/GenBank/DDBJ databases">
        <title>Janibacter melonis strain CD11_4 genome sequencing and assembly.</title>
        <authorList>
            <person name="Nair G.R."/>
            <person name="Kaur G."/>
            <person name="Chander A.M."/>
            <person name="Mayilraj S."/>
        </authorList>
    </citation>
    <scope>NUCLEOTIDE SEQUENCE [LARGE SCALE GENOMIC DNA]</scope>
    <source>
        <strain evidence="3 4">CD11-4</strain>
    </source>
</reference>
<feature type="transmembrane region" description="Helical" evidence="2">
    <location>
        <begin position="263"/>
        <end position="282"/>
    </location>
</feature>
<comment type="caution">
    <text evidence="3">The sequence shown here is derived from an EMBL/GenBank/DDBJ whole genome shotgun (WGS) entry which is preliminary data.</text>
</comment>
<dbReference type="AlphaFoldDB" id="A0A176QGA8"/>
<dbReference type="GO" id="GO:0005886">
    <property type="term" value="C:plasma membrane"/>
    <property type="evidence" value="ECO:0007669"/>
    <property type="project" value="TreeGrafter"/>
</dbReference>
<dbReference type="STRING" id="262209.AWH69_02865"/>
<feature type="transmembrane region" description="Helical" evidence="2">
    <location>
        <begin position="7"/>
        <end position="29"/>
    </location>
</feature>
<dbReference type="Proteomes" id="UP000076976">
    <property type="component" value="Unassembled WGS sequence"/>
</dbReference>
<dbReference type="RefSeq" id="WP_068271153.1">
    <property type="nucleotide sequence ID" value="NZ_LQZG01000001.1"/>
</dbReference>
<dbReference type="PANTHER" id="PTHR11328:SF24">
    <property type="entry name" value="MAJOR FACILITATOR SUPERFAMILY (MFS) PROFILE DOMAIN-CONTAINING PROTEIN"/>
    <property type="match status" value="1"/>
</dbReference>
<evidence type="ECO:0000313" key="3">
    <source>
        <dbReference type="EMBL" id="OAB88743.1"/>
    </source>
</evidence>
<feature type="transmembrane region" description="Helical" evidence="2">
    <location>
        <begin position="79"/>
        <end position="96"/>
    </location>
</feature>
<feature type="transmembrane region" description="Helical" evidence="2">
    <location>
        <begin position="230"/>
        <end position="257"/>
    </location>
</feature>
<dbReference type="Pfam" id="PF13347">
    <property type="entry name" value="MFS_2"/>
    <property type="match status" value="1"/>
</dbReference>
<feature type="transmembrane region" description="Helical" evidence="2">
    <location>
        <begin position="403"/>
        <end position="423"/>
    </location>
</feature>
<evidence type="ECO:0000256" key="1">
    <source>
        <dbReference type="SAM" id="MobiDB-lite"/>
    </source>
</evidence>
<evidence type="ECO:0000256" key="2">
    <source>
        <dbReference type="SAM" id="Phobius"/>
    </source>
</evidence>